<dbReference type="InterPro" id="IPR052973">
    <property type="entry name" value="Fungal_sec-metab_reg_TF"/>
</dbReference>
<reference evidence="2 3" key="1">
    <citation type="submission" date="2023-01" db="EMBL/GenBank/DDBJ databases">
        <title>Analysis of 21 Apiospora genomes using comparative genomics revels a genus with tremendous synthesis potential of carbohydrate active enzymes and secondary metabolites.</title>
        <authorList>
            <person name="Sorensen T."/>
        </authorList>
    </citation>
    <scope>NUCLEOTIDE SEQUENCE [LARGE SCALE GENOMIC DNA]</scope>
    <source>
        <strain evidence="2 3">CBS 24483</strain>
    </source>
</reference>
<comment type="caution">
    <text evidence="2">The sequence shown here is derived from an EMBL/GenBank/DDBJ whole genome shotgun (WGS) entry which is preliminary data.</text>
</comment>
<dbReference type="PANTHER" id="PTHR35392">
    <property type="entry name" value="ZN(II)2CYS6 TRANSCRIPTION FACTOR (EUROFUNG)-RELATED-RELATED"/>
    <property type="match status" value="1"/>
</dbReference>
<sequence>MRPKKRNYPGYPYQGVSAAMESMQSQCHQSVPMAAAAPFADSPDVRLMLCSAPPPAPPLPQEAVGTPWQHVNLEPSVTQPTPWGYAAADAIPTATAELYPYLSPPPSHNPSFVSGFPTFSHGSCQPCSFNFQSIDIPLLLDQYPFLYQQANMQLPDYDSADHNLDNSVNHTGGATASGHDDLEGVYHSDATSTAHVLNSPFSLPNPSVMSSANMESNYRPSINLPAPNQEESEWQFVEKEASPIDGPWQCIPSFLDLPQEVYSSSTAYGTSSPEALSPASHEDPTSLPRPKKRGALSTEERKQTSKTRRMAACVRCQMQRKRCIPNPDDEMGACLTCQDVRQSKKVIHKLDCCRWKLTAASVYRQAHLKLTKRWQGSTMYDIPSSDWADDEIRIIQISEGLCSKPFEIKVRRFKPKPGDVTDRIWTDKHGNPHVVKLPPYAIASVSETCKRFVKHAEENAFEAVENFANRHDVHPIVQETYKAAWNHMRHVTGTSENIDLREFMQEFWGFWFVLRHTMGSNQLVGDEHLGMEPETHKDYPFPPGHLSVPRMVCQQFDSIVYDALLRKKRTKILKTLWALMQKKDPQSFETIFFAIFILLHEISATSKDRFRWSRENQIKARYDMGQSMEELHEGANIILTLWTYYRRGLCPDAEDWHSIRNSPPNAKIQLQYVSDDVQKLMVALCTASEGEIESETERPAGWTTSRYARKRKEVRPEADLPFIWERDMHFTSQMFQAGWQPQKQWQRSDG</sequence>
<evidence type="ECO:0000313" key="3">
    <source>
        <dbReference type="Proteomes" id="UP001391051"/>
    </source>
</evidence>
<keyword evidence="3" id="KW-1185">Reference proteome</keyword>
<organism evidence="2 3">
    <name type="scientific">Apiospora aurea</name>
    <dbReference type="NCBI Taxonomy" id="335848"/>
    <lineage>
        <taxon>Eukaryota</taxon>
        <taxon>Fungi</taxon>
        <taxon>Dikarya</taxon>
        <taxon>Ascomycota</taxon>
        <taxon>Pezizomycotina</taxon>
        <taxon>Sordariomycetes</taxon>
        <taxon>Xylariomycetidae</taxon>
        <taxon>Amphisphaeriales</taxon>
        <taxon>Apiosporaceae</taxon>
        <taxon>Apiospora</taxon>
    </lineage>
</organism>
<name>A0ABR1QM04_9PEZI</name>
<evidence type="ECO:0000256" key="1">
    <source>
        <dbReference type="SAM" id="MobiDB-lite"/>
    </source>
</evidence>
<feature type="region of interest" description="Disordered" evidence="1">
    <location>
        <begin position="265"/>
        <end position="306"/>
    </location>
</feature>
<dbReference type="GeneID" id="92073513"/>
<dbReference type="RefSeq" id="XP_066703078.1">
    <property type="nucleotide sequence ID" value="XM_066840451.1"/>
</dbReference>
<dbReference type="EMBL" id="JAQQWE010000003">
    <property type="protein sequence ID" value="KAK7959375.1"/>
    <property type="molecule type" value="Genomic_DNA"/>
</dbReference>
<proteinExistence type="predicted"/>
<accession>A0ABR1QM04</accession>
<dbReference type="Proteomes" id="UP001391051">
    <property type="component" value="Unassembled WGS sequence"/>
</dbReference>
<feature type="compositionally biased region" description="Polar residues" evidence="1">
    <location>
        <begin position="265"/>
        <end position="274"/>
    </location>
</feature>
<protein>
    <recommendedName>
        <fullName evidence="4">Zn(2)-C6 fungal-type domain-containing protein</fullName>
    </recommendedName>
</protein>
<evidence type="ECO:0000313" key="2">
    <source>
        <dbReference type="EMBL" id="KAK7959375.1"/>
    </source>
</evidence>
<gene>
    <name evidence="2" type="ORF">PG986_004229</name>
</gene>
<evidence type="ECO:0008006" key="4">
    <source>
        <dbReference type="Google" id="ProtNLM"/>
    </source>
</evidence>
<dbReference type="PANTHER" id="PTHR35392:SF3">
    <property type="entry name" value="ZN(2)-C6 FUNGAL-TYPE DOMAIN-CONTAINING PROTEIN"/>
    <property type="match status" value="1"/>
</dbReference>